<proteinExistence type="predicted"/>
<protein>
    <submittedName>
        <fullName evidence="1">Uncharacterized protein</fullName>
    </submittedName>
</protein>
<name>A0ACC2X139_9TREE</name>
<dbReference type="EMBL" id="JASBWV010000033">
    <property type="protein sequence ID" value="KAJ9117121.1"/>
    <property type="molecule type" value="Genomic_DNA"/>
</dbReference>
<gene>
    <name evidence="1" type="ORF">QFC24_006580</name>
</gene>
<evidence type="ECO:0000313" key="1">
    <source>
        <dbReference type="EMBL" id="KAJ9117121.1"/>
    </source>
</evidence>
<keyword evidence="2" id="KW-1185">Reference proteome</keyword>
<reference evidence="1" key="1">
    <citation type="submission" date="2023-04" db="EMBL/GenBank/DDBJ databases">
        <title>Draft Genome sequencing of Naganishia species isolated from polar environments using Oxford Nanopore Technology.</title>
        <authorList>
            <person name="Leo P."/>
            <person name="Venkateswaran K."/>
        </authorList>
    </citation>
    <scope>NUCLEOTIDE SEQUENCE</scope>
    <source>
        <strain evidence="1">DBVPG 5303</strain>
    </source>
</reference>
<organism evidence="1 2">
    <name type="scientific">Naganishia onofrii</name>
    <dbReference type="NCBI Taxonomy" id="1851511"/>
    <lineage>
        <taxon>Eukaryota</taxon>
        <taxon>Fungi</taxon>
        <taxon>Dikarya</taxon>
        <taxon>Basidiomycota</taxon>
        <taxon>Agaricomycotina</taxon>
        <taxon>Tremellomycetes</taxon>
        <taxon>Filobasidiales</taxon>
        <taxon>Filobasidiaceae</taxon>
        <taxon>Naganishia</taxon>
    </lineage>
</organism>
<sequence>MGNSQSTSTAAQNEQPQKPAEQVIRPQEQGTSVQLNIYNPLVPQFAPSLISQLSSSTANSSDEPIARTHHDSAIMARLQAETERLRHEESEIMAKISSALEKENLDKEKPGMSSELLSRDMEEVKDKLEKLGKKRKEVFEEEGEKAEVRKQRDAVVQCYLKNHDRPLDCWKEVEQFKQSVGNLEADFVASLR</sequence>
<accession>A0ACC2X139</accession>
<evidence type="ECO:0000313" key="2">
    <source>
        <dbReference type="Proteomes" id="UP001234202"/>
    </source>
</evidence>
<dbReference type="Proteomes" id="UP001234202">
    <property type="component" value="Unassembled WGS sequence"/>
</dbReference>
<comment type="caution">
    <text evidence="1">The sequence shown here is derived from an EMBL/GenBank/DDBJ whole genome shotgun (WGS) entry which is preliminary data.</text>
</comment>